<dbReference type="EMBL" id="JAENGZ010001333">
    <property type="protein sequence ID" value="KAG6948759.1"/>
    <property type="molecule type" value="Genomic_DNA"/>
</dbReference>
<evidence type="ECO:0000313" key="6">
    <source>
        <dbReference type="EMBL" id="KAG2895920.1"/>
    </source>
</evidence>
<dbReference type="InterPro" id="IPR031825">
    <property type="entry name" value="RXLR"/>
</dbReference>
<evidence type="ECO:0000256" key="5">
    <source>
        <dbReference type="RuleBase" id="RU367124"/>
    </source>
</evidence>
<protein>
    <recommendedName>
        <fullName evidence="5">RxLR effector protein</fullName>
    </recommendedName>
</protein>
<comment type="function">
    <text evidence="5">Effector that suppresses plant defense responses during pathogen infection.</text>
</comment>
<keyword evidence="3 5" id="KW-0964">Secreted</keyword>
<name>A0A8T1BA25_9STRA</name>
<comment type="subcellular location">
    <subcellularLocation>
        <location evidence="1 5">Secreted</location>
    </subcellularLocation>
</comment>
<evidence type="ECO:0000256" key="3">
    <source>
        <dbReference type="ARBA" id="ARBA00022525"/>
    </source>
</evidence>
<dbReference type="OrthoDB" id="112382at2759"/>
<accession>A0A8T1BA25</accession>
<reference evidence="7" key="2">
    <citation type="submission" date="2021-01" db="EMBL/GenBank/DDBJ databases">
        <title>Phytophthora aleatoria, a newly-described species from Pinus radiata is distinct from Phytophthora cactorum isolates based on comparative genomics.</title>
        <authorList>
            <person name="Mcdougal R."/>
            <person name="Panda P."/>
            <person name="Williams N."/>
            <person name="Studholme D.J."/>
        </authorList>
    </citation>
    <scope>NUCLEOTIDE SEQUENCE</scope>
    <source>
        <strain evidence="7">NZFS 3830</strain>
    </source>
</reference>
<dbReference type="EMBL" id="RCMK01001361">
    <property type="protein sequence ID" value="KAG2895920.1"/>
    <property type="molecule type" value="Genomic_DNA"/>
</dbReference>
<comment type="domain">
    <text evidence="5">The RxLR-dEER motif acts to carry the protein into the host cell cytoplasm through binding to cell surface phosphatidylinositol-3-phosphate.</text>
</comment>
<dbReference type="Proteomes" id="UP000688947">
    <property type="component" value="Unassembled WGS sequence"/>
</dbReference>
<evidence type="ECO:0000256" key="2">
    <source>
        <dbReference type="ARBA" id="ARBA00010400"/>
    </source>
</evidence>
<evidence type="ECO:0000256" key="4">
    <source>
        <dbReference type="ARBA" id="ARBA00022729"/>
    </source>
</evidence>
<sequence>MRLCYILLLPVVTFLASVGVASPVSSSGIHPLTAIRDKIVDKRHLRAEIRIDYDNNNASDEERGLPLPVAGQLASTSPYKAKLAQKAFELLSLDKRKGFLFGSPNLKTWSDLMLKLDKNDPKGSMTDIMSIYYGENALARYIQSAKVSPSMGKLATDLQTAQFAKWARRGETTTTIANMLKKKPDRESALRDNEVVKAFKAFLIKKNNR</sequence>
<organism evidence="6 8">
    <name type="scientific">Phytophthora cactorum</name>
    <dbReference type="NCBI Taxonomy" id="29920"/>
    <lineage>
        <taxon>Eukaryota</taxon>
        <taxon>Sar</taxon>
        <taxon>Stramenopiles</taxon>
        <taxon>Oomycota</taxon>
        <taxon>Peronosporomycetes</taxon>
        <taxon>Peronosporales</taxon>
        <taxon>Peronosporaceae</taxon>
        <taxon>Phytophthora</taxon>
    </lineage>
</organism>
<reference evidence="6" key="1">
    <citation type="submission" date="2018-10" db="EMBL/GenBank/DDBJ databases">
        <title>Effector identification in a new, highly contiguous assembly of the strawberry crown rot pathogen Phytophthora cactorum.</title>
        <authorList>
            <person name="Armitage A.D."/>
            <person name="Nellist C.F."/>
            <person name="Bates H."/>
            <person name="Vickerstaff R.J."/>
            <person name="Harrison R.J."/>
        </authorList>
    </citation>
    <scope>NUCLEOTIDE SEQUENCE</scope>
    <source>
        <strain evidence="6">4040</strain>
    </source>
</reference>
<dbReference type="VEuPathDB" id="FungiDB:PC110_g19898"/>
<feature type="chain" id="PRO_5044948334" description="RxLR effector protein" evidence="5">
    <location>
        <begin position="22"/>
        <end position="209"/>
    </location>
</feature>
<gene>
    <name evidence="7" type="ORF">JG687_00015270</name>
    <name evidence="6" type="ORF">PC117_g23114</name>
</gene>
<dbReference type="Pfam" id="PF16810">
    <property type="entry name" value="RXLR"/>
    <property type="match status" value="1"/>
</dbReference>
<dbReference type="AlphaFoldDB" id="A0A8T1BA25"/>
<proteinExistence type="inferred from homology"/>
<dbReference type="Proteomes" id="UP000736787">
    <property type="component" value="Unassembled WGS sequence"/>
</dbReference>
<comment type="caution">
    <text evidence="6">The sequence shown here is derived from an EMBL/GenBank/DDBJ whole genome shotgun (WGS) entry which is preliminary data.</text>
</comment>
<keyword evidence="4 5" id="KW-0732">Signal</keyword>
<evidence type="ECO:0000313" key="8">
    <source>
        <dbReference type="Proteomes" id="UP000736787"/>
    </source>
</evidence>
<comment type="similarity">
    <text evidence="2 5">Belongs to the RxLR effector family.</text>
</comment>
<feature type="signal peptide" evidence="5">
    <location>
        <begin position="1"/>
        <end position="21"/>
    </location>
</feature>
<evidence type="ECO:0000313" key="7">
    <source>
        <dbReference type="EMBL" id="KAG6948759.1"/>
    </source>
</evidence>
<evidence type="ECO:0000256" key="1">
    <source>
        <dbReference type="ARBA" id="ARBA00004613"/>
    </source>
</evidence>